<accession>A0A0X8JP87</accession>
<evidence type="ECO:0000256" key="4">
    <source>
        <dbReference type="PIRSR" id="PIRSR617453-50"/>
    </source>
</evidence>
<dbReference type="AlphaFoldDB" id="A0A0X8JP87"/>
<dbReference type="EMBL" id="CP014230">
    <property type="protein sequence ID" value="AMD92385.1"/>
    <property type="molecule type" value="Genomic_DNA"/>
</dbReference>
<comment type="similarity">
    <text evidence="1 3">Belongs to the GcvH family.</text>
</comment>
<feature type="modified residue" description="N6-lipoyllysine" evidence="3 4">
    <location>
        <position position="67"/>
    </location>
</feature>
<dbReference type="InterPro" id="IPR017453">
    <property type="entry name" value="GCV_H_sub"/>
</dbReference>
<dbReference type="Proteomes" id="UP000063964">
    <property type="component" value="Chromosome"/>
</dbReference>
<dbReference type="OrthoDB" id="9796712at2"/>
<comment type="subunit">
    <text evidence="3">The glycine cleavage system is composed of four proteins: P, T, L and H.</text>
</comment>
<dbReference type="KEGG" id="doa:AXF15_04170"/>
<proteinExistence type="inferred from homology"/>
<dbReference type="CDD" id="cd06848">
    <property type="entry name" value="GCS_H"/>
    <property type="match status" value="1"/>
</dbReference>
<comment type="cofactor">
    <cofactor evidence="3">
        <name>(R)-lipoate</name>
        <dbReference type="ChEBI" id="CHEBI:83088"/>
    </cofactor>
    <text evidence="3">Binds 1 lipoyl cofactor covalently.</text>
</comment>
<evidence type="ECO:0000313" key="7">
    <source>
        <dbReference type="Proteomes" id="UP000063964"/>
    </source>
</evidence>
<dbReference type="SUPFAM" id="SSF51230">
    <property type="entry name" value="Single hybrid motif"/>
    <property type="match status" value="1"/>
</dbReference>
<dbReference type="InterPro" id="IPR011053">
    <property type="entry name" value="Single_hybrid_motif"/>
</dbReference>
<dbReference type="PANTHER" id="PTHR11715">
    <property type="entry name" value="GLYCINE CLEAVAGE SYSTEM H PROTEIN"/>
    <property type="match status" value="1"/>
</dbReference>
<organism evidence="6 7">
    <name type="scientific">Desulfomicrobium orale DSM 12838</name>
    <dbReference type="NCBI Taxonomy" id="888061"/>
    <lineage>
        <taxon>Bacteria</taxon>
        <taxon>Pseudomonadati</taxon>
        <taxon>Thermodesulfobacteriota</taxon>
        <taxon>Desulfovibrionia</taxon>
        <taxon>Desulfovibrionales</taxon>
        <taxon>Desulfomicrobiaceae</taxon>
        <taxon>Desulfomicrobium</taxon>
    </lineage>
</organism>
<dbReference type="GO" id="GO:0019464">
    <property type="term" value="P:glycine decarboxylation via glycine cleavage system"/>
    <property type="evidence" value="ECO:0007669"/>
    <property type="project" value="UniProtKB-UniRule"/>
</dbReference>
<evidence type="ECO:0000259" key="5">
    <source>
        <dbReference type="PROSITE" id="PS50968"/>
    </source>
</evidence>
<dbReference type="PANTHER" id="PTHR11715:SF3">
    <property type="entry name" value="GLYCINE CLEAVAGE SYSTEM H PROTEIN-RELATED"/>
    <property type="match status" value="1"/>
</dbReference>
<dbReference type="HAMAP" id="MF_00272">
    <property type="entry name" value="GcvH"/>
    <property type="match status" value="1"/>
</dbReference>
<dbReference type="InterPro" id="IPR002930">
    <property type="entry name" value="GCV_H"/>
</dbReference>
<dbReference type="GO" id="GO:0005829">
    <property type="term" value="C:cytosol"/>
    <property type="evidence" value="ECO:0007669"/>
    <property type="project" value="TreeGrafter"/>
</dbReference>
<dbReference type="InterPro" id="IPR000089">
    <property type="entry name" value="Biotin_lipoyl"/>
</dbReference>
<protein>
    <recommendedName>
        <fullName evidence="3">Glycine cleavage system H protein</fullName>
    </recommendedName>
</protein>
<dbReference type="GO" id="GO:0009249">
    <property type="term" value="P:protein lipoylation"/>
    <property type="evidence" value="ECO:0007669"/>
    <property type="project" value="TreeGrafter"/>
</dbReference>
<evidence type="ECO:0000256" key="3">
    <source>
        <dbReference type="HAMAP-Rule" id="MF_00272"/>
    </source>
</evidence>
<evidence type="ECO:0000313" key="6">
    <source>
        <dbReference type="EMBL" id="AMD92385.1"/>
    </source>
</evidence>
<dbReference type="PROSITE" id="PS50968">
    <property type="entry name" value="BIOTINYL_LIPOYL"/>
    <property type="match status" value="1"/>
</dbReference>
<dbReference type="STRING" id="888061.AXF15_04170"/>
<evidence type="ECO:0000256" key="2">
    <source>
        <dbReference type="ARBA" id="ARBA00022823"/>
    </source>
</evidence>
<dbReference type="GO" id="GO:0005960">
    <property type="term" value="C:glycine cleavage complex"/>
    <property type="evidence" value="ECO:0007669"/>
    <property type="project" value="InterPro"/>
</dbReference>
<dbReference type="NCBIfam" id="TIGR00527">
    <property type="entry name" value="gcvH"/>
    <property type="match status" value="1"/>
</dbReference>
<dbReference type="Pfam" id="PF01597">
    <property type="entry name" value="GCV_H"/>
    <property type="match status" value="1"/>
</dbReference>
<keyword evidence="2 3" id="KW-0450">Lipoyl</keyword>
<evidence type="ECO:0000256" key="1">
    <source>
        <dbReference type="ARBA" id="ARBA00009249"/>
    </source>
</evidence>
<feature type="domain" description="Lipoyl-binding" evidence="5">
    <location>
        <begin position="26"/>
        <end position="108"/>
    </location>
</feature>
<dbReference type="NCBIfam" id="NF002270">
    <property type="entry name" value="PRK01202.1"/>
    <property type="match status" value="1"/>
</dbReference>
<name>A0A0X8JP87_9BACT</name>
<dbReference type="Gene3D" id="2.40.50.100">
    <property type="match status" value="1"/>
</dbReference>
<gene>
    <name evidence="3" type="primary">gcvH</name>
    <name evidence="6" type="ORF">AXF15_04170</name>
</gene>
<comment type="function">
    <text evidence="3">The glycine cleavage system catalyzes the degradation of glycine. The H protein shuttles the methylamine group of glycine from the P protein to the T protein.</text>
</comment>
<sequence>MSALTYPEDRRYHAEHLWAMQAGDGTWLIGVTDYAQNQLGDVIFIDLPETGAHFGQGESCAEIESAKVVSPACMPLSGTIVEVNGALADTPELLNSDPYGAGWLARIAADDEAEATLNGAEYRALVEG</sequence>
<dbReference type="RefSeq" id="WP_066603711.1">
    <property type="nucleotide sequence ID" value="NZ_CP014230.1"/>
</dbReference>
<reference evidence="7" key="1">
    <citation type="submission" date="2016-02" db="EMBL/GenBank/DDBJ databases">
        <authorList>
            <person name="Holder M.E."/>
            <person name="Ajami N.J."/>
            <person name="Petrosino J.F."/>
        </authorList>
    </citation>
    <scope>NUCLEOTIDE SEQUENCE [LARGE SCALE GENOMIC DNA]</scope>
    <source>
        <strain evidence="7">DSM 12838</strain>
    </source>
</reference>
<keyword evidence="7" id="KW-1185">Reference proteome</keyword>
<dbReference type="InterPro" id="IPR033753">
    <property type="entry name" value="GCV_H/Fam206"/>
</dbReference>